<feature type="chain" id="PRO_5044887943" description="S-protein homolog" evidence="1">
    <location>
        <begin position="28"/>
        <end position="147"/>
    </location>
</feature>
<name>A0ABD2ZVF9_9GENT</name>
<protein>
    <recommendedName>
        <fullName evidence="4">S-protein homolog</fullName>
    </recommendedName>
</protein>
<organism evidence="2 3">
    <name type="scientific">Cinchona calisaya</name>
    <dbReference type="NCBI Taxonomy" id="153742"/>
    <lineage>
        <taxon>Eukaryota</taxon>
        <taxon>Viridiplantae</taxon>
        <taxon>Streptophyta</taxon>
        <taxon>Embryophyta</taxon>
        <taxon>Tracheophyta</taxon>
        <taxon>Spermatophyta</taxon>
        <taxon>Magnoliopsida</taxon>
        <taxon>eudicotyledons</taxon>
        <taxon>Gunneridae</taxon>
        <taxon>Pentapetalae</taxon>
        <taxon>asterids</taxon>
        <taxon>lamiids</taxon>
        <taxon>Gentianales</taxon>
        <taxon>Rubiaceae</taxon>
        <taxon>Cinchonoideae</taxon>
        <taxon>Cinchoneae</taxon>
        <taxon>Cinchona</taxon>
    </lineage>
</organism>
<accession>A0ABD2ZVF9</accession>
<comment type="caution">
    <text evidence="2">The sequence shown here is derived from an EMBL/GenBank/DDBJ whole genome shotgun (WGS) entry which is preliminary data.</text>
</comment>
<reference evidence="2 3" key="1">
    <citation type="submission" date="2024-11" db="EMBL/GenBank/DDBJ databases">
        <title>A near-complete genome assembly of Cinchona calisaya.</title>
        <authorList>
            <person name="Lian D.C."/>
            <person name="Zhao X.W."/>
            <person name="Wei L."/>
        </authorList>
    </citation>
    <scope>NUCLEOTIDE SEQUENCE [LARGE SCALE GENOMIC DNA]</scope>
    <source>
        <tissue evidence="2">Nenye</tissue>
    </source>
</reference>
<dbReference type="Proteomes" id="UP001630127">
    <property type="component" value="Unassembled WGS sequence"/>
</dbReference>
<evidence type="ECO:0000256" key="1">
    <source>
        <dbReference type="SAM" id="SignalP"/>
    </source>
</evidence>
<dbReference type="AlphaFoldDB" id="A0ABD2ZVF9"/>
<evidence type="ECO:0000313" key="2">
    <source>
        <dbReference type="EMBL" id="KAL3523456.1"/>
    </source>
</evidence>
<evidence type="ECO:0008006" key="4">
    <source>
        <dbReference type="Google" id="ProtNLM"/>
    </source>
</evidence>
<sequence length="147" mass="16761">MFNIKVLGIATWMTVVLLVALPSKSNAADGEFSLVISNEINSSQTVNLTCTTYRYGHMEESKSEGLKIIHFGNILSTKTESLSSCEFTYFGGRLIMRTWPNLLTDPNIILDPSKTFLKFNETGPYRRNTETKRWVYLNPQFPKSRKL</sequence>
<keyword evidence="1" id="KW-0732">Signal</keyword>
<proteinExistence type="predicted"/>
<gene>
    <name evidence="2" type="ORF">ACH5RR_016290</name>
</gene>
<keyword evidence="3" id="KW-1185">Reference proteome</keyword>
<evidence type="ECO:0000313" key="3">
    <source>
        <dbReference type="Proteomes" id="UP001630127"/>
    </source>
</evidence>
<feature type="signal peptide" evidence="1">
    <location>
        <begin position="1"/>
        <end position="27"/>
    </location>
</feature>
<dbReference type="EMBL" id="JBJUIK010000007">
    <property type="protein sequence ID" value="KAL3523456.1"/>
    <property type="molecule type" value="Genomic_DNA"/>
</dbReference>